<dbReference type="STRING" id="993692.IV57_GL000096"/>
<sequence length="109" mass="12631">MSEYDYNWIKYVDDVNRTLNTFSTPMLNIDGGSPIPIERSYGVQLKKATSSPEFRIFYKEESALGIGSVKYLPLIRVNSINGIRPGNYKYGFTERKPDWDSSETNRYKM</sequence>
<keyword evidence="2" id="KW-1185">Reference proteome</keyword>
<proteinExistence type="predicted"/>
<protein>
    <submittedName>
        <fullName evidence="1">Uncharacterized protein</fullName>
    </submittedName>
</protein>
<comment type="caution">
    <text evidence="1">The sequence shown here is derived from an EMBL/GenBank/DDBJ whole genome shotgun (WGS) entry which is preliminary data.</text>
</comment>
<dbReference type="AlphaFoldDB" id="A0A0R2LFT4"/>
<dbReference type="Proteomes" id="UP000051006">
    <property type="component" value="Unassembled WGS sequence"/>
</dbReference>
<dbReference type="PATRIC" id="fig|993692.3.peg.96"/>
<organism evidence="1 2">
    <name type="scientific">Companilactobacillus kimchiensis</name>
    <dbReference type="NCBI Taxonomy" id="993692"/>
    <lineage>
        <taxon>Bacteria</taxon>
        <taxon>Bacillati</taxon>
        <taxon>Bacillota</taxon>
        <taxon>Bacilli</taxon>
        <taxon>Lactobacillales</taxon>
        <taxon>Lactobacillaceae</taxon>
        <taxon>Companilactobacillus</taxon>
    </lineage>
</organism>
<evidence type="ECO:0000313" key="2">
    <source>
        <dbReference type="Proteomes" id="UP000051006"/>
    </source>
</evidence>
<gene>
    <name evidence="1" type="ORF">IV57_GL000096</name>
</gene>
<accession>A0A0R2LFT4</accession>
<name>A0A0R2LFT4_9LACO</name>
<reference evidence="1 2" key="1">
    <citation type="journal article" date="2015" name="Genome Announc.">
        <title>Expanding the biotechnology potential of lactobacilli through comparative genomics of 213 strains and associated genera.</title>
        <authorList>
            <person name="Sun Z."/>
            <person name="Harris H.M."/>
            <person name="McCann A."/>
            <person name="Guo C."/>
            <person name="Argimon S."/>
            <person name="Zhang W."/>
            <person name="Yang X."/>
            <person name="Jeffery I.B."/>
            <person name="Cooney J.C."/>
            <person name="Kagawa T.F."/>
            <person name="Liu W."/>
            <person name="Song Y."/>
            <person name="Salvetti E."/>
            <person name="Wrobel A."/>
            <person name="Rasinkangas P."/>
            <person name="Parkhill J."/>
            <person name="Rea M.C."/>
            <person name="O'Sullivan O."/>
            <person name="Ritari J."/>
            <person name="Douillard F.P."/>
            <person name="Paul Ross R."/>
            <person name="Yang R."/>
            <person name="Briner A.E."/>
            <person name="Felis G.E."/>
            <person name="de Vos W.M."/>
            <person name="Barrangou R."/>
            <person name="Klaenhammer T.R."/>
            <person name="Caufield P.W."/>
            <person name="Cui Y."/>
            <person name="Zhang H."/>
            <person name="O'Toole P.W."/>
        </authorList>
    </citation>
    <scope>NUCLEOTIDE SEQUENCE [LARGE SCALE GENOMIC DNA]</scope>
    <source>
        <strain evidence="1 2">DSM 24716</strain>
    </source>
</reference>
<dbReference type="EMBL" id="JQCF01000001">
    <property type="protein sequence ID" value="KRO00776.1"/>
    <property type="molecule type" value="Genomic_DNA"/>
</dbReference>
<dbReference type="RefSeq" id="WP_057879516.1">
    <property type="nucleotide sequence ID" value="NZ_JQCF01000001.1"/>
</dbReference>
<evidence type="ECO:0000313" key="1">
    <source>
        <dbReference type="EMBL" id="KRO00776.1"/>
    </source>
</evidence>